<reference evidence="1 2" key="1">
    <citation type="journal article" date="2019" name="Commun. Biol.">
        <title>The bagworm genome reveals a unique fibroin gene that provides high tensile strength.</title>
        <authorList>
            <person name="Kono N."/>
            <person name="Nakamura H."/>
            <person name="Ohtoshi R."/>
            <person name="Tomita M."/>
            <person name="Numata K."/>
            <person name="Arakawa K."/>
        </authorList>
    </citation>
    <scope>NUCLEOTIDE SEQUENCE [LARGE SCALE GENOMIC DNA]</scope>
</reference>
<gene>
    <name evidence="1" type="ORF">EVAR_4028_1</name>
</gene>
<comment type="caution">
    <text evidence="1">The sequence shown here is derived from an EMBL/GenBank/DDBJ whole genome shotgun (WGS) entry which is preliminary data.</text>
</comment>
<dbReference type="AlphaFoldDB" id="A0A4C1T6P8"/>
<evidence type="ECO:0008006" key="3">
    <source>
        <dbReference type="Google" id="ProtNLM"/>
    </source>
</evidence>
<accession>A0A4C1T6P8</accession>
<protein>
    <recommendedName>
        <fullName evidence="3">RNA-directed DNA polymerase from mobile element jockey</fullName>
    </recommendedName>
</protein>
<dbReference type="EMBL" id="BGZK01000034">
    <property type="protein sequence ID" value="GBP09148.1"/>
    <property type="molecule type" value="Genomic_DNA"/>
</dbReference>
<sequence length="105" mass="11428">MAGAVGAKVFESSPITGGLDRASSRLSAPICEACMPILMSYGILVWGNAADIHRIFVLQKRAIRAIYGLGSRVSLKNKKEVRFALFRCRRPMLVSIMGTENANEA</sequence>
<keyword evidence="2" id="KW-1185">Reference proteome</keyword>
<evidence type="ECO:0000313" key="1">
    <source>
        <dbReference type="EMBL" id="GBP09148.1"/>
    </source>
</evidence>
<dbReference type="OrthoDB" id="414730at2759"/>
<evidence type="ECO:0000313" key="2">
    <source>
        <dbReference type="Proteomes" id="UP000299102"/>
    </source>
</evidence>
<organism evidence="1 2">
    <name type="scientific">Eumeta variegata</name>
    <name type="common">Bagworm moth</name>
    <name type="synonym">Eumeta japonica</name>
    <dbReference type="NCBI Taxonomy" id="151549"/>
    <lineage>
        <taxon>Eukaryota</taxon>
        <taxon>Metazoa</taxon>
        <taxon>Ecdysozoa</taxon>
        <taxon>Arthropoda</taxon>
        <taxon>Hexapoda</taxon>
        <taxon>Insecta</taxon>
        <taxon>Pterygota</taxon>
        <taxon>Neoptera</taxon>
        <taxon>Endopterygota</taxon>
        <taxon>Lepidoptera</taxon>
        <taxon>Glossata</taxon>
        <taxon>Ditrysia</taxon>
        <taxon>Tineoidea</taxon>
        <taxon>Psychidae</taxon>
        <taxon>Oiketicinae</taxon>
        <taxon>Eumeta</taxon>
    </lineage>
</organism>
<dbReference type="Proteomes" id="UP000299102">
    <property type="component" value="Unassembled WGS sequence"/>
</dbReference>
<proteinExistence type="predicted"/>
<name>A0A4C1T6P8_EUMVA</name>